<dbReference type="Pfam" id="PF03534">
    <property type="entry name" value="SpvB"/>
    <property type="match status" value="1"/>
</dbReference>
<dbReference type="InterPro" id="IPR044060">
    <property type="entry name" value="Bacterial_rp_domain"/>
</dbReference>
<dbReference type="InterPro" id="IPR028994">
    <property type="entry name" value="Integrin_alpha_N"/>
</dbReference>
<keyword evidence="2" id="KW-0964">Secreted</keyword>
<name>A0ABU1W5A6_9GAMM</name>
<dbReference type="InterPro" id="IPR006530">
    <property type="entry name" value="YD"/>
</dbReference>
<keyword evidence="3" id="KW-0843">Virulence</keyword>
<keyword evidence="7" id="KW-1185">Reference proteome</keyword>
<dbReference type="NCBIfam" id="TIGR01643">
    <property type="entry name" value="YD_repeat_2x"/>
    <property type="match status" value="1"/>
</dbReference>
<feature type="domain" description="Bacterial repeat" evidence="5">
    <location>
        <begin position="156"/>
        <end position="226"/>
    </location>
</feature>
<feature type="domain" description="GH29D-like beta-sandwich" evidence="4">
    <location>
        <begin position="12"/>
        <end position="73"/>
    </location>
</feature>
<gene>
    <name evidence="6" type="ORF">J2W69_004139</name>
</gene>
<protein>
    <submittedName>
        <fullName evidence="6">YD repeat-containing protein</fullName>
    </submittedName>
</protein>
<dbReference type="EMBL" id="JAVDWR010000040">
    <property type="protein sequence ID" value="MDR7123156.1"/>
    <property type="molecule type" value="Genomic_DNA"/>
</dbReference>
<dbReference type="InterPro" id="IPR031325">
    <property type="entry name" value="RHS_repeat"/>
</dbReference>
<evidence type="ECO:0000259" key="5">
    <source>
        <dbReference type="Pfam" id="PF18998"/>
    </source>
</evidence>
<dbReference type="SUPFAM" id="SSF69318">
    <property type="entry name" value="Integrin alpha N-terminal domain"/>
    <property type="match status" value="1"/>
</dbReference>
<feature type="domain" description="Bacterial repeat" evidence="5">
    <location>
        <begin position="228"/>
        <end position="298"/>
    </location>
</feature>
<feature type="domain" description="Bacterial repeat" evidence="5">
    <location>
        <begin position="84"/>
        <end position="154"/>
    </location>
</feature>
<dbReference type="InterPro" id="IPR050708">
    <property type="entry name" value="T6SS_VgrG/RHS"/>
</dbReference>
<dbReference type="PANTHER" id="PTHR32305">
    <property type="match status" value="1"/>
</dbReference>
<feature type="domain" description="Bacterial repeat" evidence="5">
    <location>
        <begin position="300"/>
        <end position="368"/>
    </location>
</feature>
<dbReference type="Gene3D" id="2.180.10.10">
    <property type="entry name" value="RHS repeat-associated core"/>
    <property type="match status" value="2"/>
</dbReference>
<dbReference type="Proteomes" id="UP001257909">
    <property type="component" value="Unassembled WGS sequence"/>
</dbReference>
<evidence type="ECO:0000259" key="4">
    <source>
        <dbReference type="Pfam" id="PF13290"/>
    </source>
</evidence>
<comment type="subcellular location">
    <subcellularLocation>
        <location evidence="1">Secreted</location>
    </subcellularLocation>
</comment>
<proteinExistence type="predicted"/>
<dbReference type="Pfam" id="PF05593">
    <property type="entry name" value="RHS_repeat"/>
    <property type="match status" value="1"/>
</dbReference>
<dbReference type="Pfam" id="PF18998">
    <property type="entry name" value="Flg_new_2"/>
    <property type="match status" value="4"/>
</dbReference>
<feature type="non-terminal residue" evidence="6">
    <location>
        <position position="2037"/>
    </location>
</feature>
<comment type="caution">
    <text evidence="6">The sequence shown here is derived from an EMBL/GenBank/DDBJ whole genome shotgun (WGS) entry which is preliminary data.</text>
</comment>
<organism evidence="6 7">
    <name type="scientific">Rheinheimera soli</name>
    <dbReference type="NCBI Taxonomy" id="443616"/>
    <lineage>
        <taxon>Bacteria</taxon>
        <taxon>Pseudomonadati</taxon>
        <taxon>Pseudomonadota</taxon>
        <taxon>Gammaproteobacteria</taxon>
        <taxon>Chromatiales</taxon>
        <taxon>Chromatiaceae</taxon>
        <taxon>Rheinheimera</taxon>
    </lineage>
</organism>
<evidence type="ECO:0000256" key="1">
    <source>
        <dbReference type="ARBA" id="ARBA00004613"/>
    </source>
</evidence>
<evidence type="ECO:0000256" key="2">
    <source>
        <dbReference type="ARBA" id="ARBA00022525"/>
    </source>
</evidence>
<sequence>MARVVQPALSVAAGTYTNSVSVSLSTSTAGATIRYTTNNTQVSASSPVYSGPVVLSQTATLRAVAYKSGMLDSFENAAVYTIHYQVSTSAGSGGSFSPSSRTVSNGGTTTFTVTPAVGYSIQSVTGCGGTLSGSTYTTGVISAACAVSASFSLNSYAVSTSAGAGGSISPTSKAVNHGSSTSFTVTPNTGYSIGAVSGCGGTLSGSTYTTGVITGACTVSGSFSLNSYAVSASAGAGGSISPTSKVVTHGSTTSFTVTPSTGYHISAVSGCGGTLSGTTYTTGGITGACAVSASFSLNSYTISALAGQGGTISPTTVQVSHAEDATFTITPEEGYMIDSVSGCEGQRNGNEFRVANVVSNCDVLASFKEPPSMEHGWYNTDKIEVQEQSISAPAYTKMSTKEIGAVAAETGVRGGQASFVIPVQIAPGRAGMQPDVSLNYNSGRGNGIAGMGWSLSATSSISRCGSSFANDAVTRSVMLSDSDKLCYNGRRLVLISGNYGKNGAVYAPELDDFSRISQRGGDLSGAATYFAVKDSAGRTLLFGDSSTSQVVPDKQSMVQEWLLSKVTDVTGNNTMRYVYQNFGQAEVLLSQIIYTGTSSEDGLGNVRFGYEDRADPSLSYLAGGAIQQTQRLSTMTTFYNNNKIREYRLTYGELSIGSGRTLLRSVTECAFIGNVLVNCLEPTEFDWSEQHAGYSLEWVPFSGYSNYRTITEALPRGDINGDGSRDWNGSFVDAEGTVQATHSFVLPGCGFDVYQQAYVCHQADLDLDGRTDAVKDNGAFLDVGLTSGEGSSITTSWITTSISMNQSSSHQLGRDRVEGFADFNGDGWPDLVMYRVNGAKPDYRVYLHSRNLSAPYSGGGTVIYTAVLEYSGGIPYATTSIQLTGDMNGDGLADVVVMNNKNKFYSYPQPQPERVLYSQWSSSILTFNSMSLPFSASPMQWDYFSYFIDVNNDGLTDWLGWSAGHGLAYSLNTGAGFTPLRSASGDTSWLHSRSYHAINAVHNTEEQTISYPKYSGAFRVMDVNNDGKAELLVPAERLIESCIMYGDVVAGKAVTKEFCGDAMYGAVPQSSNSTATFPIPAESNDESIYRYDSVQFAVSPDGTLHLTRQPTQLIGSATQSAAVDAYGNGLDHLMFTYGTRFTSGQRFNGSTSPLGTQYGTWINRNLGDSTTGQTSMDSLVTVRDGLGKVARWSYLPLATGQNTVADKPLYATSHSYVADNQHFHFASSMYVVSEFSQSNGIGGERKKRFAYRGAVYNHAGKGFSGFRSVIEEDVDLGVIEHADYLQKAPFTGQLQAKFHFKTAEYPAGSFAAVQGWTSPFVYSSSDQNAFDVTGADNAFELSLQRWVLNTEHKAQSGSCSSNTDTSTASELWSCAPGQHRYLIYPAHTTVIKQDLQSKTPLSMQQVQVTSVDTYGNVLIQTNSTEDAYGLASKTLTQSFDASEAWPNKLLTRKVTTDAMQNRHGSDPYSVAGQILDSSSWVQTSYSNFHSSRQPELMEMSASDNSPVKTIETSYNSYGLPLSVTESTAMMDLSGLWQELSSRSTTMEYGDTVARPAGAFVFRLTNAKGHVTTIRTLPEFGLRNKVVDANLLLTSYSYDAFGRLIRHSEPQSGVRHVTLDEAEYDTNAPSLAVTVQVIQQKGMPEQRVYLDMLGREVRTSVQGFSGEWINRDKGYDALGRLSRESLPYAEGDSPSWTEYQAYDELNRPGEKTTHDSRLSIQYSYDGLKTDINAGGIQMSRSYNSLGQLMETVDGEGGSTRYSYNGQGLPVVMQDANGVSLYAAYNALGMKLRVDDPNQGITDYVYNGFGELEQETDASGVNKYHDYDELGRETALKAIKAGVVQEQFSYGYDSTQKGLPDSESSSSVVRSFGYDAYGRLTSNTLQVDGEVFKQNYQYHSSSGQLIGKSYPNGLTVEYDYNEQGHLEQVKNAASGYVYRHITAQDAFGHITNASLGNGVLESRSYDAGTGWVQTLKAISGSVTVHQLSYSQYDSFGNLQYYSNAATNVSESYGYDDLHRLTSSTTNGAGASVSMSYSYD</sequence>
<dbReference type="InterPro" id="IPR003284">
    <property type="entry name" value="Sal_SpvB"/>
</dbReference>
<dbReference type="InterPro" id="IPR059177">
    <property type="entry name" value="GH29D-like_dom"/>
</dbReference>
<reference evidence="6 7" key="1">
    <citation type="submission" date="2023-07" db="EMBL/GenBank/DDBJ databases">
        <title>Sorghum-associated microbial communities from plants grown in Nebraska, USA.</title>
        <authorList>
            <person name="Schachtman D."/>
        </authorList>
    </citation>
    <scope>NUCLEOTIDE SEQUENCE [LARGE SCALE GENOMIC DNA]</scope>
    <source>
        <strain evidence="6 7">4138</strain>
    </source>
</reference>
<evidence type="ECO:0000313" key="7">
    <source>
        <dbReference type="Proteomes" id="UP001257909"/>
    </source>
</evidence>
<dbReference type="PANTHER" id="PTHR32305:SF15">
    <property type="entry name" value="PROTEIN RHSA-RELATED"/>
    <property type="match status" value="1"/>
</dbReference>
<evidence type="ECO:0000256" key="3">
    <source>
        <dbReference type="ARBA" id="ARBA00023026"/>
    </source>
</evidence>
<dbReference type="Pfam" id="PF13290">
    <property type="entry name" value="CHB_HEX_C_1"/>
    <property type="match status" value="1"/>
</dbReference>
<accession>A0ABU1W5A6</accession>
<evidence type="ECO:0000313" key="6">
    <source>
        <dbReference type="EMBL" id="MDR7123156.1"/>
    </source>
</evidence>